<keyword evidence="2" id="KW-1185">Reference proteome</keyword>
<evidence type="ECO:0000313" key="2">
    <source>
        <dbReference type="Proteomes" id="UP000092698"/>
    </source>
</evidence>
<evidence type="ECO:0000313" key="1">
    <source>
        <dbReference type="EMBL" id="ANU08672.1"/>
    </source>
</evidence>
<dbReference type="AlphaFoldDB" id="A0A1C7DBB1"/>
<protein>
    <recommendedName>
        <fullName evidence="3">BFD-like [2Fe-2S] binding domain protein</fullName>
    </recommendedName>
</protein>
<dbReference type="STRING" id="645517.A6F65_02390"/>
<sequence>MPPEASCYCNQFALACFSNHRRHVLYTCVCNAIRECEFRRQARLCPGDAEAVYASLGKAPQCGTCLDDAQDVLEEERLLARRPDREAA</sequence>
<dbReference type="Gene3D" id="1.10.10.1100">
    <property type="entry name" value="BFD-like [2Fe-2S]-binding domain"/>
    <property type="match status" value="1"/>
</dbReference>
<dbReference type="Proteomes" id="UP000092698">
    <property type="component" value="Chromosome"/>
</dbReference>
<proteinExistence type="predicted"/>
<gene>
    <name evidence="1" type="ORF">A6F65_02390</name>
</gene>
<accession>A0A1C7DBB1</accession>
<dbReference type="KEGG" id="anh:A6F65_02390"/>
<organism evidence="1 2">
    <name type="scientific">Paraurantiacibacter namhicola</name>
    <dbReference type="NCBI Taxonomy" id="645517"/>
    <lineage>
        <taxon>Bacteria</taxon>
        <taxon>Pseudomonadati</taxon>
        <taxon>Pseudomonadota</taxon>
        <taxon>Alphaproteobacteria</taxon>
        <taxon>Sphingomonadales</taxon>
        <taxon>Erythrobacteraceae</taxon>
        <taxon>Paraurantiacibacter</taxon>
    </lineage>
</organism>
<evidence type="ECO:0008006" key="3">
    <source>
        <dbReference type="Google" id="ProtNLM"/>
    </source>
</evidence>
<reference evidence="1 2" key="1">
    <citation type="submission" date="2016-07" db="EMBL/GenBank/DDBJ databases">
        <title>Complete genome sequence of Altererythrobacter namhicola JCM 16345T, containing esterase-encoding genes.</title>
        <authorList>
            <person name="Cheng H."/>
            <person name="Wu Y.-H."/>
            <person name="Jian S.-L."/>
            <person name="Huo Y.-Y."/>
            <person name="Wang C.-S."/>
            <person name="Xu X.-W."/>
        </authorList>
    </citation>
    <scope>NUCLEOTIDE SEQUENCE [LARGE SCALE GENOMIC DNA]</scope>
    <source>
        <strain evidence="1 2">JCM 16345</strain>
    </source>
</reference>
<name>A0A1C7DBB1_9SPHN</name>
<dbReference type="EMBL" id="CP016545">
    <property type="protein sequence ID" value="ANU08672.1"/>
    <property type="molecule type" value="Genomic_DNA"/>
</dbReference>
<dbReference type="InterPro" id="IPR041854">
    <property type="entry name" value="BFD-like_2Fe2S-bd_dom_sf"/>
</dbReference>